<sequence length="28" mass="3238">MLTRFTYVDSESTYVQLHDCRINVGSTT</sequence>
<dbReference type="AlphaFoldDB" id="A0A0E9QF68"/>
<evidence type="ECO:0000313" key="1">
    <source>
        <dbReference type="EMBL" id="JAH14970.1"/>
    </source>
</evidence>
<dbReference type="EMBL" id="GBXM01093607">
    <property type="protein sequence ID" value="JAH14970.1"/>
    <property type="molecule type" value="Transcribed_RNA"/>
</dbReference>
<name>A0A0E9QF68_ANGAN</name>
<protein>
    <submittedName>
        <fullName evidence="1">Uncharacterized protein</fullName>
    </submittedName>
</protein>
<accession>A0A0E9QF68</accession>
<proteinExistence type="predicted"/>
<organism evidence="1">
    <name type="scientific">Anguilla anguilla</name>
    <name type="common">European freshwater eel</name>
    <name type="synonym">Muraena anguilla</name>
    <dbReference type="NCBI Taxonomy" id="7936"/>
    <lineage>
        <taxon>Eukaryota</taxon>
        <taxon>Metazoa</taxon>
        <taxon>Chordata</taxon>
        <taxon>Craniata</taxon>
        <taxon>Vertebrata</taxon>
        <taxon>Euteleostomi</taxon>
        <taxon>Actinopterygii</taxon>
        <taxon>Neopterygii</taxon>
        <taxon>Teleostei</taxon>
        <taxon>Anguilliformes</taxon>
        <taxon>Anguillidae</taxon>
        <taxon>Anguilla</taxon>
    </lineage>
</organism>
<reference evidence="1" key="2">
    <citation type="journal article" date="2015" name="Fish Shellfish Immunol.">
        <title>Early steps in the European eel (Anguilla anguilla)-Vibrio vulnificus interaction in the gills: Role of the RtxA13 toxin.</title>
        <authorList>
            <person name="Callol A."/>
            <person name="Pajuelo D."/>
            <person name="Ebbesson L."/>
            <person name="Teles M."/>
            <person name="MacKenzie S."/>
            <person name="Amaro C."/>
        </authorList>
    </citation>
    <scope>NUCLEOTIDE SEQUENCE</scope>
</reference>
<reference evidence="1" key="1">
    <citation type="submission" date="2014-11" db="EMBL/GenBank/DDBJ databases">
        <authorList>
            <person name="Amaro Gonzalez C."/>
        </authorList>
    </citation>
    <scope>NUCLEOTIDE SEQUENCE</scope>
</reference>